<organism evidence="1">
    <name type="scientific">marine sediment metagenome</name>
    <dbReference type="NCBI Taxonomy" id="412755"/>
    <lineage>
        <taxon>unclassified sequences</taxon>
        <taxon>metagenomes</taxon>
        <taxon>ecological metagenomes</taxon>
    </lineage>
</organism>
<dbReference type="PANTHER" id="PTHR43885:SF1">
    <property type="entry name" value="SUPERFAMILY HYDROLASE, PUTATIVE (AFU_ORTHOLOGUE AFUA_4G13290)-RELATED"/>
    <property type="match status" value="1"/>
</dbReference>
<dbReference type="SFLD" id="SFLDG01129">
    <property type="entry name" value="C1.5:_HAD__Beta-PGM__Phosphata"/>
    <property type="match status" value="1"/>
</dbReference>
<comment type="caution">
    <text evidence="1">The sequence shown here is derived from an EMBL/GenBank/DDBJ whole genome shotgun (WGS) entry which is preliminary data.</text>
</comment>
<name>X0UEP3_9ZZZZ</name>
<protein>
    <recommendedName>
        <fullName evidence="2">HAD family hydrolase</fullName>
    </recommendedName>
</protein>
<proteinExistence type="predicted"/>
<accession>X0UEP3</accession>
<dbReference type="NCBIfam" id="TIGR01509">
    <property type="entry name" value="HAD-SF-IA-v3"/>
    <property type="match status" value="1"/>
</dbReference>
<dbReference type="Gene3D" id="1.10.260.80">
    <property type="match status" value="1"/>
</dbReference>
<dbReference type="InterPro" id="IPR023214">
    <property type="entry name" value="HAD_sf"/>
</dbReference>
<dbReference type="NCBIfam" id="TIGR01549">
    <property type="entry name" value="HAD-SF-IA-v1"/>
    <property type="match status" value="1"/>
</dbReference>
<gene>
    <name evidence="1" type="ORF">S01H1_19930</name>
</gene>
<dbReference type="InterPro" id="IPR006439">
    <property type="entry name" value="HAD-SF_hydro_IA"/>
</dbReference>
<dbReference type="InterPro" id="IPR036412">
    <property type="entry name" value="HAD-like_sf"/>
</dbReference>
<dbReference type="SFLD" id="SFLDS00003">
    <property type="entry name" value="Haloacid_Dehalogenase"/>
    <property type="match status" value="1"/>
</dbReference>
<dbReference type="AlphaFoldDB" id="X0UEP3"/>
<dbReference type="Pfam" id="PF00702">
    <property type="entry name" value="Hydrolase"/>
    <property type="match status" value="1"/>
</dbReference>
<dbReference type="EMBL" id="BARS01010833">
    <property type="protein sequence ID" value="GAF97781.1"/>
    <property type="molecule type" value="Genomic_DNA"/>
</dbReference>
<reference evidence="1" key="1">
    <citation type="journal article" date="2014" name="Front. Microbiol.">
        <title>High frequency of phylogenetically diverse reductive dehalogenase-homologous genes in deep subseafloor sedimentary metagenomes.</title>
        <authorList>
            <person name="Kawai M."/>
            <person name="Futagami T."/>
            <person name="Toyoda A."/>
            <person name="Takaki Y."/>
            <person name="Nishi S."/>
            <person name="Hori S."/>
            <person name="Arai W."/>
            <person name="Tsubouchi T."/>
            <person name="Morono Y."/>
            <person name="Uchiyama I."/>
            <person name="Ito T."/>
            <person name="Fujiyama A."/>
            <person name="Inagaki F."/>
            <person name="Takami H."/>
        </authorList>
    </citation>
    <scope>NUCLEOTIDE SEQUENCE</scope>
    <source>
        <strain evidence="1">Expedition CK06-06</strain>
    </source>
</reference>
<sequence length="197" mass="21932">MSIKAVIFDLDGTITQPYFDFDAIRQEMGLDKNAGPVWEAMANMNPQQRQRAEQILDSHEQQAVTESKLNHGAKETLSALRRAGIHIGILTRNRRSNALAIARKHDLKFDAVVDREDGPVKPDAFGVLRICRQFGVEPAETILVGDYLFDMLCAKAAGAVAVLLANQAQADDFAEHADFVIERIDQIFQIIEEKNSV</sequence>
<evidence type="ECO:0008006" key="2">
    <source>
        <dbReference type="Google" id="ProtNLM"/>
    </source>
</evidence>
<dbReference type="Gene3D" id="3.40.50.1000">
    <property type="entry name" value="HAD superfamily/HAD-like"/>
    <property type="match status" value="1"/>
</dbReference>
<dbReference type="SUPFAM" id="SSF56784">
    <property type="entry name" value="HAD-like"/>
    <property type="match status" value="1"/>
</dbReference>
<dbReference type="PANTHER" id="PTHR43885">
    <property type="entry name" value="HALOACID DEHALOGENASE-LIKE HYDROLASE"/>
    <property type="match status" value="1"/>
</dbReference>
<evidence type="ECO:0000313" key="1">
    <source>
        <dbReference type="EMBL" id="GAF97781.1"/>
    </source>
</evidence>